<keyword evidence="2 6" id="KW-0689">Ribosomal protein</keyword>
<dbReference type="InterPro" id="IPR035987">
    <property type="entry name" value="Ribosomal_uS8_sf"/>
</dbReference>
<dbReference type="AlphaFoldDB" id="A0A2M7B6A5"/>
<dbReference type="SUPFAM" id="SSF56047">
    <property type="entry name" value="Ribosomal protein S8"/>
    <property type="match status" value="1"/>
</dbReference>
<evidence type="ECO:0000313" key="8">
    <source>
        <dbReference type="Proteomes" id="UP000228949"/>
    </source>
</evidence>
<dbReference type="Gene3D" id="3.30.1370.30">
    <property type="match status" value="1"/>
</dbReference>
<dbReference type="InterPro" id="IPR047863">
    <property type="entry name" value="Ribosomal_uS8_CS"/>
</dbReference>
<evidence type="ECO:0000256" key="4">
    <source>
        <dbReference type="ARBA" id="ARBA00035258"/>
    </source>
</evidence>
<evidence type="ECO:0000256" key="2">
    <source>
        <dbReference type="ARBA" id="ARBA00022980"/>
    </source>
</evidence>
<sequence length="126" mass="14672">MYIDLLIQLKNAQAVKKETFKIPFSKMDERILEILKENSYIKNFEKKGRGAKRVVEIELNYKDEKGMISGVKFISKPSHRFYIGYKEIRPVRQGYGLLVVSTPKGILTGREARKMKVGGEMLFQIW</sequence>
<evidence type="ECO:0000256" key="6">
    <source>
        <dbReference type="RuleBase" id="RU003660"/>
    </source>
</evidence>
<dbReference type="GO" id="GO:0003735">
    <property type="term" value="F:structural constituent of ribosome"/>
    <property type="evidence" value="ECO:0007669"/>
    <property type="project" value="InterPro"/>
</dbReference>
<accession>A0A2M7B6A5</accession>
<evidence type="ECO:0000313" key="7">
    <source>
        <dbReference type="EMBL" id="PIU98630.1"/>
    </source>
</evidence>
<dbReference type="EMBL" id="PEVJ01000010">
    <property type="protein sequence ID" value="PIU98630.1"/>
    <property type="molecule type" value="Genomic_DNA"/>
</dbReference>
<dbReference type="Proteomes" id="UP000228949">
    <property type="component" value="Unassembled WGS sequence"/>
</dbReference>
<comment type="caution">
    <text evidence="7">The sequence shown here is derived from an EMBL/GenBank/DDBJ whole genome shotgun (WGS) entry which is preliminary data.</text>
</comment>
<dbReference type="GO" id="GO:1990904">
    <property type="term" value="C:ribonucleoprotein complex"/>
    <property type="evidence" value="ECO:0007669"/>
    <property type="project" value="UniProtKB-KW"/>
</dbReference>
<dbReference type="InterPro" id="IPR000630">
    <property type="entry name" value="Ribosomal_uS8"/>
</dbReference>
<protein>
    <recommendedName>
        <fullName evidence="4">Small ribosomal subunit protein uS8</fullName>
    </recommendedName>
    <alternativeName>
        <fullName evidence="5">30S ribosomal protein S8</fullName>
    </alternativeName>
</protein>
<organism evidence="7 8">
    <name type="scientific">Candidatus Wolfebacteria bacterium CG03_land_8_20_14_0_80_40_12</name>
    <dbReference type="NCBI Taxonomy" id="1975069"/>
    <lineage>
        <taxon>Bacteria</taxon>
        <taxon>Candidatus Wolfeibacteriota</taxon>
    </lineage>
</organism>
<comment type="similarity">
    <text evidence="1 6">Belongs to the universal ribosomal protein uS8 family.</text>
</comment>
<reference evidence="8" key="1">
    <citation type="submission" date="2017-09" db="EMBL/GenBank/DDBJ databases">
        <title>Depth-based differentiation of microbial function through sediment-hosted aquifers and enrichment of novel symbionts in the deep terrestrial subsurface.</title>
        <authorList>
            <person name="Probst A.J."/>
            <person name="Ladd B."/>
            <person name="Jarett J.K."/>
            <person name="Geller-Mcgrath D.E."/>
            <person name="Sieber C.M.K."/>
            <person name="Emerson J.B."/>
            <person name="Anantharaman K."/>
            <person name="Thomas B.C."/>
            <person name="Malmstrom R."/>
            <person name="Stieglmeier M."/>
            <person name="Klingl A."/>
            <person name="Woyke T."/>
            <person name="Ryan C.M."/>
            <person name="Banfield J.F."/>
        </authorList>
    </citation>
    <scope>NUCLEOTIDE SEQUENCE [LARGE SCALE GENOMIC DNA]</scope>
</reference>
<dbReference type="GO" id="GO:0005737">
    <property type="term" value="C:cytoplasm"/>
    <property type="evidence" value="ECO:0007669"/>
    <property type="project" value="UniProtKB-ARBA"/>
</dbReference>
<dbReference type="NCBIfam" id="NF001109">
    <property type="entry name" value="PRK00136.1"/>
    <property type="match status" value="1"/>
</dbReference>
<evidence type="ECO:0000256" key="5">
    <source>
        <dbReference type="ARBA" id="ARBA00035525"/>
    </source>
</evidence>
<name>A0A2M7B6A5_9BACT</name>
<evidence type="ECO:0000256" key="1">
    <source>
        <dbReference type="ARBA" id="ARBA00006471"/>
    </source>
</evidence>
<proteinExistence type="inferred from homology"/>
<dbReference type="GO" id="GO:0005840">
    <property type="term" value="C:ribosome"/>
    <property type="evidence" value="ECO:0007669"/>
    <property type="project" value="UniProtKB-KW"/>
</dbReference>
<evidence type="ECO:0000256" key="3">
    <source>
        <dbReference type="ARBA" id="ARBA00023274"/>
    </source>
</evidence>
<dbReference type="Gene3D" id="3.30.1490.10">
    <property type="match status" value="1"/>
</dbReference>
<dbReference type="FunFam" id="3.30.1490.10:FF:000001">
    <property type="entry name" value="30S ribosomal protein S8"/>
    <property type="match status" value="1"/>
</dbReference>
<dbReference type="PROSITE" id="PS00053">
    <property type="entry name" value="RIBOSOMAL_S8"/>
    <property type="match status" value="1"/>
</dbReference>
<dbReference type="PANTHER" id="PTHR11758">
    <property type="entry name" value="40S RIBOSOMAL PROTEIN S15A"/>
    <property type="match status" value="1"/>
</dbReference>
<dbReference type="Pfam" id="PF00410">
    <property type="entry name" value="Ribosomal_S8"/>
    <property type="match status" value="1"/>
</dbReference>
<keyword evidence="3 6" id="KW-0687">Ribonucleoprotein</keyword>
<gene>
    <name evidence="7" type="primary">rpsH</name>
    <name evidence="7" type="ORF">COS61_00350</name>
</gene>
<dbReference type="GO" id="GO:0006412">
    <property type="term" value="P:translation"/>
    <property type="evidence" value="ECO:0007669"/>
    <property type="project" value="InterPro"/>
</dbReference>